<evidence type="ECO:0000313" key="2">
    <source>
        <dbReference type="EMBL" id="GJT52217.1"/>
    </source>
</evidence>
<sequence>MNEDKIKMHLEEIETINIELDHRVSKLIAENEHLKQAYKQLYDSIKPTCIRSKEQCDGLFNQASLKSVEISELNARLQENVLVITALKDELRTLKGKDDNFVTKHTIDPEMLKNNEEAAVLRDLVEHVKANYPLDHPLEYACRYPKRIQDLLTNISKTCPSINNSGKKLVVVTLKNKDKRVRFTEPVTSSGNTITKIASTSNLVSNKPMLSSTGVKLSTSASGSQPSSNTKKDKIQQTPSSTQKNKVEYHPRKVKSSLKNKDCVVAPKGTANVQHSKLNADS</sequence>
<feature type="compositionally biased region" description="Polar residues" evidence="1">
    <location>
        <begin position="213"/>
        <end position="229"/>
    </location>
</feature>
<dbReference type="EMBL" id="BQNB010016475">
    <property type="protein sequence ID" value="GJT52217.1"/>
    <property type="molecule type" value="Genomic_DNA"/>
</dbReference>
<feature type="region of interest" description="Disordered" evidence="1">
    <location>
        <begin position="213"/>
        <end position="282"/>
    </location>
</feature>
<comment type="caution">
    <text evidence="2">The sequence shown here is derived from an EMBL/GenBank/DDBJ whole genome shotgun (WGS) entry which is preliminary data.</text>
</comment>
<dbReference type="Proteomes" id="UP001151760">
    <property type="component" value="Unassembled WGS sequence"/>
</dbReference>
<reference evidence="2" key="1">
    <citation type="journal article" date="2022" name="Int. J. Mol. Sci.">
        <title>Draft Genome of Tanacetum Coccineum: Genomic Comparison of Closely Related Tanacetum-Family Plants.</title>
        <authorList>
            <person name="Yamashiro T."/>
            <person name="Shiraishi A."/>
            <person name="Nakayama K."/>
            <person name="Satake H."/>
        </authorList>
    </citation>
    <scope>NUCLEOTIDE SEQUENCE</scope>
</reference>
<protein>
    <submittedName>
        <fullName evidence="2">Uncharacterized protein</fullName>
    </submittedName>
</protein>
<name>A0ABQ5EMT6_9ASTR</name>
<evidence type="ECO:0000313" key="3">
    <source>
        <dbReference type="Proteomes" id="UP001151760"/>
    </source>
</evidence>
<reference evidence="2" key="2">
    <citation type="submission" date="2022-01" db="EMBL/GenBank/DDBJ databases">
        <authorList>
            <person name="Yamashiro T."/>
            <person name="Shiraishi A."/>
            <person name="Satake H."/>
            <person name="Nakayama K."/>
        </authorList>
    </citation>
    <scope>NUCLEOTIDE SEQUENCE</scope>
</reference>
<keyword evidence="3" id="KW-1185">Reference proteome</keyword>
<organism evidence="2 3">
    <name type="scientific">Tanacetum coccineum</name>
    <dbReference type="NCBI Taxonomy" id="301880"/>
    <lineage>
        <taxon>Eukaryota</taxon>
        <taxon>Viridiplantae</taxon>
        <taxon>Streptophyta</taxon>
        <taxon>Embryophyta</taxon>
        <taxon>Tracheophyta</taxon>
        <taxon>Spermatophyta</taxon>
        <taxon>Magnoliopsida</taxon>
        <taxon>eudicotyledons</taxon>
        <taxon>Gunneridae</taxon>
        <taxon>Pentapetalae</taxon>
        <taxon>asterids</taxon>
        <taxon>campanulids</taxon>
        <taxon>Asterales</taxon>
        <taxon>Asteraceae</taxon>
        <taxon>Asteroideae</taxon>
        <taxon>Anthemideae</taxon>
        <taxon>Anthemidinae</taxon>
        <taxon>Tanacetum</taxon>
    </lineage>
</organism>
<accession>A0ABQ5EMT6</accession>
<feature type="compositionally biased region" description="Polar residues" evidence="1">
    <location>
        <begin position="271"/>
        <end position="282"/>
    </location>
</feature>
<proteinExistence type="predicted"/>
<evidence type="ECO:0000256" key="1">
    <source>
        <dbReference type="SAM" id="MobiDB-lite"/>
    </source>
</evidence>
<gene>
    <name evidence="2" type="ORF">Tco_0978374</name>
</gene>